<reference evidence="3" key="1">
    <citation type="submission" date="2025-08" db="UniProtKB">
        <authorList>
            <consortium name="RefSeq"/>
        </authorList>
    </citation>
    <scope>IDENTIFICATION</scope>
    <source>
        <tissue evidence="3">Gonads</tissue>
    </source>
</reference>
<protein>
    <submittedName>
        <fullName evidence="3">Uncharacterized protein LOC106172838</fullName>
    </submittedName>
</protein>
<keyword evidence="2" id="KW-1185">Reference proteome</keyword>
<dbReference type="GeneID" id="106172838"/>
<dbReference type="InterPro" id="IPR012338">
    <property type="entry name" value="Beta-lactam/transpept-like"/>
</dbReference>
<sequence>MDPDSEHHLTGKRSKLDFDIEIHDIGTCTRTCVDKPFPNQSERDSKSTACHRTEATSEIIHDDFIRRNNESQWGLANSGKIVEAELKEDLPTRYIDFQPQGEVFTEDSATALKTGNTFWGTESPHPNTPSPDYMTAFNDVLVTFMKEQNIPGLSLALGKDGEVVYTQGYGQGGRSKNVVPSSIFRIASISKTLTAVAALTLVEEGKLNLNGKVFGPKGILSRFSPAVRSDRRLLQITVRHLLQHSAGWDFDVIGDPMYYRHVGAILNEPEPVSPETLIKYMMTQKLQFTPGTKHSYCNFGYLVLGQVIEVASGVRYEDYLRQVLPKAGITSVRVGKTRKEDAFEDEVEYYAFPPNDTVDSVFPGEGRVSAPYGAFCLEDDAPVGGLVSTAEELIKFFYAIDGMGSVQLISQESFSLMLERPKFVKGKESWYGMGLEVMDSGKTWEHTGGMDGTTSTLTHDCSGFTWACLCNCWVNDTDLSSVIRYALSKVGSWSPYNTVIPGFRFADVISKDKLNMVKILVKENELSDMLQSVKELACYQATWIDGYMFENGLYFNVSWTRQRQVTQVLYNQTEVEILSLLEDISNSNLIPIHLDSYIKKDCVCFALISKETDPKENLIQEWKIHLNLETSSHAKIQEEYKKHNIYLQVCCVLNFNNVTSITTLYLRKINKTCDVWSKYDLTKDQYEKEFNRHARYGHLLAYVKAYQDGDRNKFSAIWTNPGPYIYSSSHHLSKYGLYVDLWSYAEKNFQVSCLSGYVSEDDYLSYVVAWKKPCKPGAVASNQL</sequence>
<dbReference type="Pfam" id="PF17660">
    <property type="entry name" value="BTRD1"/>
    <property type="match status" value="1"/>
</dbReference>
<evidence type="ECO:0000313" key="2">
    <source>
        <dbReference type="Proteomes" id="UP000085678"/>
    </source>
</evidence>
<proteinExistence type="predicted"/>
<dbReference type="OrthoDB" id="6281933at2759"/>
<dbReference type="PANTHER" id="PTHR46825">
    <property type="entry name" value="D-ALANYL-D-ALANINE-CARBOXYPEPTIDASE/ENDOPEPTIDASE AMPH"/>
    <property type="match status" value="1"/>
</dbReference>
<dbReference type="InParanoid" id="A0A1S3JFL5"/>
<dbReference type="InterPro" id="IPR001466">
    <property type="entry name" value="Beta-lactam-related"/>
</dbReference>
<dbReference type="AlphaFoldDB" id="A0A1S3JFL5"/>
<evidence type="ECO:0000313" key="3">
    <source>
        <dbReference type="RefSeq" id="XP_013409200.1"/>
    </source>
</evidence>
<evidence type="ECO:0000259" key="1">
    <source>
        <dbReference type="Pfam" id="PF00144"/>
    </source>
</evidence>
<dbReference type="KEGG" id="lak:106172838"/>
<dbReference type="Proteomes" id="UP000085678">
    <property type="component" value="Unplaced"/>
</dbReference>
<dbReference type="SUPFAM" id="SSF56601">
    <property type="entry name" value="beta-lactamase/transpeptidase-like"/>
    <property type="match status" value="1"/>
</dbReference>
<dbReference type="InterPro" id="IPR049511">
    <property type="entry name" value="PGH-like_rpt"/>
</dbReference>
<dbReference type="STRING" id="7574.A0A1S3JFL5"/>
<accession>A0A1S3JFL5</accession>
<dbReference type="PANTHER" id="PTHR46825:SF9">
    <property type="entry name" value="BETA-LACTAMASE-RELATED DOMAIN-CONTAINING PROTEIN"/>
    <property type="match status" value="1"/>
</dbReference>
<dbReference type="RefSeq" id="XP_013409200.1">
    <property type="nucleotide sequence ID" value="XM_013553746.1"/>
</dbReference>
<dbReference type="Pfam" id="PF00144">
    <property type="entry name" value="Beta-lactamase"/>
    <property type="match status" value="1"/>
</dbReference>
<name>A0A1S3JFL5_LINAN</name>
<feature type="domain" description="Beta-lactamase-related" evidence="1">
    <location>
        <begin position="137"/>
        <end position="471"/>
    </location>
</feature>
<organism evidence="2 3">
    <name type="scientific">Lingula anatina</name>
    <name type="common">Brachiopod</name>
    <name type="synonym">Lingula unguis</name>
    <dbReference type="NCBI Taxonomy" id="7574"/>
    <lineage>
        <taxon>Eukaryota</taxon>
        <taxon>Metazoa</taxon>
        <taxon>Spiralia</taxon>
        <taxon>Lophotrochozoa</taxon>
        <taxon>Brachiopoda</taxon>
        <taxon>Linguliformea</taxon>
        <taxon>Lingulata</taxon>
        <taxon>Lingulida</taxon>
        <taxon>Linguloidea</taxon>
        <taxon>Lingulidae</taxon>
        <taxon>Lingula</taxon>
    </lineage>
</organism>
<dbReference type="InterPro" id="IPR050491">
    <property type="entry name" value="AmpC-like"/>
</dbReference>
<dbReference type="Gene3D" id="3.40.710.10">
    <property type="entry name" value="DD-peptidase/beta-lactamase superfamily"/>
    <property type="match status" value="1"/>
</dbReference>
<gene>
    <name evidence="3" type="primary">LOC106172838</name>
</gene>